<dbReference type="OrthoDB" id="9803735at2"/>
<dbReference type="Gene3D" id="3.40.190.10">
    <property type="entry name" value="Periplasmic binding protein-like II"/>
    <property type="match status" value="2"/>
</dbReference>
<evidence type="ECO:0000256" key="1">
    <source>
        <dbReference type="ARBA" id="ARBA00009437"/>
    </source>
</evidence>
<dbReference type="Pfam" id="PF00126">
    <property type="entry name" value="HTH_1"/>
    <property type="match status" value="1"/>
</dbReference>
<reference evidence="6 7" key="1">
    <citation type="submission" date="2016-10" db="EMBL/GenBank/DDBJ databases">
        <authorList>
            <person name="de Groot N.N."/>
        </authorList>
    </citation>
    <scope>NUCLEOTIDE SEQUENCE [LARGE SCALE GENOMIC DNA]</scope>
    <source>
        <strain evidence="7">P4-7,KCTC 19426,CECT 7604</strain>
    </source>
</reference>
<keyword evidence="3 6" id="KW-0238">DNA-binding</keyword>
<dbReference type="PANTHER" id="PTHR30346:SF28">
    <property type="entry name" value="HTH-TYPE TRANSCRIPTIONAL REGULATOR CYNR"/>
    <property type="match status" value="1"/>
</dbReference>
<dbReference type="SUPFAM" id="SSF53850">
    <property type="entry name" value="Periplasmic binding protein-like II"/>
    <property type="match status" value="1"/>
</dbReference>
<dbReference type="PRINTS" id="PR00039">
    <property type="entry name" value="HTHLYSR"/>
</dbReference>
<evidence type="ECO:0000256" key="2">
    <source>
        <dbReference type="ARBA" id="ARBA00023015"/>
    </source>
</evidence>
<keyword evidence="2" id="KW-0805">Transcription regulation</keyword>
<evidence type="ECO:0000256" key="3">
    <source>
        <dbReference type="ARBA" id="ARBA00023125"/>
    </source>
</evidence>
<sequence length="300" mass="31506">MTYESFGLATTLEQLTAIAEFGQITAAAQHLGIPQPTLSRAMARLSRDLGTPLLQKDGRGVRLTRHGELLAASAGRALDELMAGVRAVRAEADPSTGTVILGFLHSLGPLVVPALLRGFRREYPGVTVRLVQDSADGLLRRIPGGGVDLVLAAPVPGDPRWRSRPLAEQPLALLVPDGDELAQATTVGVSDLAGRELITLAAGYGVRTITDQLLQAAGIPRSYAFESQEMTTAAGLVAAGLGIAILPPGNEVPGTRARPLSDPAASRTLSLAWSADRELSPPGRHLRSHLIRFAPNLLTG</sequence>
<comment type="similarity">
    <text evidence="1">Belongs to the LysR transcriptional regulatory family.</text>
</comment>
<dbReference type="InterPro" id="IPR036388">
    <property type="entry name" value="WH-like_DNA-bd_sf"/>
</dbReference>
<name>A0A1H0I1V6_9ACTN</name>
<dbReference type="EMBL" id="LT629710">
    <property type="protein sequence ID" value="SDO25442.1"/>
    <property type="molecule type" value="Genomic_DNA"/>
</dbReference>
<proteinExistence type="inferred from homology"/>
<accession>A0A1H0I1V6</accession>
<dbReference type="PANTHER" id="PTHR30346">
    <property type="entry name" value="TRANSCRIPTIONAL DUAL REGULATOR HCAR-RELATED"/>
    <property type="match status" value="1"/>
</dbReference>
<protein>
    <submittedName>
        <fullName evidence="6">DNA-binding transcriptional regulator, LysR family</fullName>
    </submittedName>
</protein>
<dbReference type="GO" id="GO:0003677">
    <property type="term" value="F:DNA binding"/>
    <property type="evidence" value="ECO:0007669"/>
    <property type="project" value="UniProtKB-KW"/>
</dbReference>
<dbReference type="Gene3D" id="1.10.10.10">
    <property type="entry name" value="Winged helix-like DNA-binding domain superfamily/Winged helix DNA-binding domain"/>
    <property type="match status" value="1"/>
</dbReference>
<dbReference type="InterPro" id="IPR036390">
    <property type="entry name" value="WH_DNA-bd_sf"/>
</dbReference>
<keyword evidence="7" id="KW-1185">Reference proteome</keyword>
<dbReference type="AlphaFoldDB" id="A0A1H0I1V6"/>
<evidence type="ECO:0000313" key="7">
    <source>
        <dbReference type="Proteomes" id="UP000198741"/>
    </source>
</evidence>
<dbReference type="Pfam" id="PF03466">
    <property type="entry name" value="LysR_substrate"/>
    <property type="match status" value="1"/>
</dbReference>
<evidence type="ECO:0000313" key="6">
    <source>
        <dbReference type="EMBL" id="SDO25442.1"/>
    </source>
</evidence>
<dbReference type="RefSeq" id="WP_090474238.1">
    <property type="nucleotide sequence ID" value="NZ_LT629710.1"/>
</dbReference>
<feature type="domain" description="HTH lysR-type" evidence="5">
    <location>
        <begin position="17"/>
        <end position="64"/>
    </location>
</feature>
<dbReference type="InterPro" id="IPR005119">
    <property type="entry name" value="LysR_subst-bd"/>
</dbReference>
<gene>
    <name evidence="6" type="ORF">SAMN04515671_0318</name>
</gene>
<dbReference type="InterPro" id="IPR000847">
    <property type="entry name" value="LysR_HTH_N"/>
</dbReference>
<organism evidence="6 7">
    <name type="scientific">Nakamurella panacisegetis</name>
    <dbReference type="NCBI Taxonomy" id="1090615"/>
    <lineage>
        <taxon>Bacteria</taxon>
        <taxon>Bacillati</taxon>
        <taxon>Actinomycetota</taxon>
        <taxon>Actinomycetes</taxon>
        <taxon>Nakamurellales</taxon>
        <taxon>Nakamurellaceae</taxon>
        <taxon>Nakamurella</taxon>
    </lineage>
</organism>
<dbReference type="STRING" id="1090615.SAMN04515671_0318"/>
<dbReference type="GO" id="GO:0003700">
    <property type="term" value="F:DNA-binding transcription factor activity"/>
    <property type="evidence" value="ECO:0007669"/>
    <property type="project" value="InterPro"/>
</dbReference>
<keyword evidence="4" id="KW-0804">Transcription</keyword>
<evidence type="ECO:0000259" key="5">
    <source>
        <dbReference type="PROSITE" id="PS50931"/>
    </source>
</evidence>
<evidence type="ECO:0000256" key="4">
    <source>
        <dbReference type="ARBA" id="ARBA00023163"/>
    </source>
</evidence>
<dbReference type="Proteomes" id="UP000198741">
    <property type="component" value="Chromosome I"/>
</dbReference>
<dbReference type="GO" id="GO:0032993">
    <property type="term" value="C:protein-DNA complex"/>
    <property type="evidence" value="ECO:0007669"/>
    <property type="project" value="TreeGrafter"/>
</dbReference>
<dbReference type="SUPFAM" id="SSF46785">
    <property type="entry name" value="Winged helix' DNA-binding domain"/>
    <property type="match status" value="1"/>
</dbReference>
<dbReference type="PROSITE" id="PS50931">
    <property type="entry name" value="HTH_LYSR"/>
    <property type="match status" value="1"/>
</dbReference>